<keyword evidence="3" id="KW-1185">Reference proteome</keyword>
<evidence type="ECO:0000313" key="3">
    <source>
        <dbReference type="Proteomes" id="UP001303647"/>
    </source>
</evidence>
<sequence>MATFEIPARYADKLEVIETKETRTDEEILASLNQYDPVRSEKNIWAFWNDGVLNMPVWCQRNAVDWVRICGPEWTIRVLDNVPESPNYALRYLSPGNLPDCFVNRTMDGPYVGQHAADFIRSAAILEHGGAWMDTGCIMVMHIDRICWDSICDPDSPYEVATVIRGDQWIFNYFIAARKNNPFIRRLNDLVLHLWKGRTNHKGVTQNDLFSYQEQQQQQQQKPSGGLALFDWKVSMQELLDYAMQMAAWNRVALLEDAGDGFSGAEYWTRHMLLLDFAPETGMPMKLLGAAKNGGARMLELLSMERRPQQQGAQAQNGNGAGGKEEGDDDYDRREAERVVWETLAHSSFWKISHVKGLTHKPQLGSLLDAPENTGRDRAPGTFMELLRYGTVHFRQKRQGPCLRDAPRPEFTLKAGLLEPERAVGTV</sequence>
<name>A0AAN7HGG1_9PEZI</name>
<proteinExistence type="predicted"/>
<dbReference type="GO" id="GO:0016757">
    <property type="term" value="F:glycosyltransferase activity"/>
    <property type="evidence" value="ECO:0007669"/>
    <property type="project" value="InterPro"/>
</dbReference>
<evidence type="ECO:0000313" key="2">
    <source>
        <dbReference type="EMBL" id="KAK4244487.1"/>
    </source>
</evidence>
<dbReference type="InterPro" id="IPR029044">
    <property type="entry name" value="Nucleotide-diphossugar_trans"/>
</dbReference>
<dbReference type="InterPro" id="IPR008441">
    <property type="entry name" value="AfumC-like_glycosyl_Trfase"/>
</dbReference>
<organism evidence="2 3">
    <name type="scientific">Corynascus novoguineensis</name>
    <dbReference type="NCBI Taxonomy" id="1126955"/>
    <lineage>
        <taxon>Eukaryota</taxon>
        <taxon>Fungi</taxon>
        <taxon>Dikarya</taxon>
        <taxon>Ascomycota</taxon>
        <taxon>Pezizomycotina</taxon>
        <taxon>Sordariomycetes</taxon>
        <taxon>Sordariomycetidae</taxon>
        <taxon>Sordariales</taxon>
        <taxon>Chaetomiaceae</taxon>
        <taxon>Corynascus</taxon>
    </lineage>
</organism>
<dbReference type="Proteomes" id="UP001303647">
    <property type="component" value="Unassembled WGS sequence"/>
</dbReference>
<dbReference type="Pfam" id="PF05704">
    <property type="entry name" value="Caps_synth"/>
    <property type="match status" value="1"/>
</dbReference>
<reference evidence="2" key="2">
    <citation type="submission" date="2023-05" db="EMBL/GenBank/DDBJ databases">
        <authorList>
            <consortium name="Lawrence Berkeley National Laboratory"/>
            <person name="Steindorff A."/>
            <person name="Hensen N."/>
            <person name="Bonometti L."/>
            <person name="Westerberg I."/>
            <person name="Brannstrom I.O."/>
            <person name="Guillou S."/>
            <person name="Cros-Aarteil S."/>
            <person name="Calhoun S."/>
            <person name="Haridas S."/>
            <person name="Kuo A."/>
            <person name="Mondo S."/>
            <person name="Pangilinan J."/>
            <person name="Riley R."/>
            <person name="Labutti K."/>
            <person name="Andreopoulos B."/>
            <person name="Lipzen A."/>
            <person name="Chen C."/>
            <person name="Yanf M."/>
            <person name="Daum C."/>
            <person name="Ng V."/>
            <person name="Clum A."/>
            <person name="Ohm R."/>
            <person name="Martin F."/>
            <person name="Silar P."/>
            <person name="Natvig D."/>
            <person name="Lalanne C."/>
            <person name="Gautier V."/>
            <person name="Ament-Velasquez S.L."/>
            <person name="Kruys A."/>
            <person name="Hutchinson M.I."/>
            <person name="Powell A.J."/>
            <person name="Barry K."/>
            <person name="Miller A.N."/>
            <person name="Grigoriev I.V."/>
            <person name="Debuchy R."/>
            <person name="Gladieux P."/>
            <person name="Thoren M.H."/>
            <person name="Johannesson H."/>
        </authorList>
    </citation>
    <scope>NUCLEOTIDE SEQUENCE</scope>
    <source>
        <strain evidence="2">CBS 359.72</strain>
    </source>
</reference>
<feature type="compositionally biased region" description="Low complexity" evidence="1">
    <location>
        <begin position="309"/>
        <end position="318"/>
    </location>
</feature>
<dbReference type="EMBL" id="MU857736">
    <property type="protein sequence ID" value="KAK4244487.1"/>
    <property type="molecule type" value="Genomic_DNA"/>
</dbReference>
<comment type="caution">
    <text evidence="2">The sequence shown here is derived from an EMBL/GenBank/DDBJ whole genome shotgun (WGS) entry which is preliminary data.</text>
</comment>
<protein>
    <submittedName>
        <fullName evidence="2">Capsule polysaccharide biosynthesis</fullName>
    </submittedName>
</protein>
<feature type="region of interest" description="Disordered" evidence="1">
    <location>
        <begin position="307"/>
        <end position="333"/>
    </location>
</feature>
<dbReference type="AlphaFoldDB" id="A0AAN7HGG1"/>
<reference evidence="2" key="1">
    <citation type="journal article" date="2023" name="Mol. Phylogenet. Evol.">
        <title>Genome-scale phylogeny and comparative genomics of the fungal order Sordariales.</title>
        <authorList>
            <person name="Hensen N."/>
            <person name="Bonometti L."/>
            <person name="Westerberg I."/>
            <person name="Brannstrom I.O."/>
            <person name="Guillou S."/>
            <person name="Cros-Aarteil S."/>
            <person name="Calhoun S."/>
            <person name="Haridas S."/>
            <person name="Kuo A."/>
            <person name="Mondo S."/>
            <person name="Pangilinan J."/>
            <person name="Riley R."/>
            <person name="LaButti K."/>
            <person name="Andreopoulos B."/>
            <person name="Lipzen A."/>
            <person name="Chen C."/>
            <person name="Yan M."/>
            <person name="Daum C."/>
            <person name="Ng V."/>
            <person name="Clum A."/>
            <person name="Steindorff A."/>
            <person name="Ohm R.A."/>
            <person name="Martin F."/>
            <person name="Silar P."/>
            <person name="Natvig D.O."/>
            <person name="Lalanne C."/>
            <person name="Gautier V."/>
            <person name="Ament-Velasquez S.L."/>
            <person name="Kruys A."/>
            <person name="Hutchinson M.I."/>
            <person name="Powell A.J."/>
            <person name="Barry K."/>
            <person name="Miller A.N."/>
            <person name="Grigoriev I.V."/>
            <person name="Debuchy R."/>
            <person name="Gladieux P."/>
            <person name="Hiltunen Thoren M."/>
            <person name="Johannesson H."/>
        </authorList>
    </citation>
    <scope>NUCLEOTIDE SEQUENCE</scope>
    <source>
        <strain evidence="2">CBS 359.72</strain>
    </source>
</reference>
<dbReference type="SUPFAM" id="SSF53448">
    <property type="entry name" value="Nucleotide-diphospho-sugar transferases"/>
    <property type="match status" value="1"/>
</dbReference>
<evidence type="ECO:0000256" key="1">
    <source>
        <dbReference type="SAM" id="MobiDB-lite"/>
    </source>
</evidence>
<gene>
    <name evidence="2" type="ORF">C7999DRAFT_17260</name>
</gene>
<accession>A0AAN7HGG1</accession>
<dbReference type="Gene3D" id="3.90.550.20">
    <property type="match status" value="1"/>
</dbReference>